<feature type="domain" description="Fibronectin type-III" evidence="2">
    <location>
        <begin position="821"/>
        <end position="907"/>
    </location>
</feature>
<feature type="domain" description="Fibronectin type-III" evidence="2">
    <location>
        <begin position="2827"/>
        <end position="2914"/>
    </location>
</feature>
<feature type="domain" description="Fibronectin type-III" evidence="2">
    <location>
        <begin position="1956"/>
        <end position="2043"/>
    </location>
</feature>
<feature type="domain" description="Fibronectin type-III" evidence="2">
    <location>
        <begin position="3263"/>
        <end position="3349"/>
    </location>
</feature>
<evidence type="ECO:0000259" key="2">
    <source>
        <dbReference type="PROSITE" id="PS50853"/>
    </source>
</evidence>
<accession>A0A8C1EJZ3</accession>
<keyword evidence="1" id="KW-0732">Signal</keyword>
<dbReference type="PROSITE" id="PS50853">
    <property type="entry name" value="FN3"/>
    <property type="match status" value="26"/>
</dbReference>
<feature type="domain" description="Fibronectin type-III" evidence="2">
    <location>
        <begin position="2567"/>
        <end position="2653"/>
    </location>
</feature>
<evidence type="ECO:0000313" key="3">
    <source>
        <dbReference type="Ensembl" id="ENSCCRP00000078223.2"/>
    </source>
</evidence>
<dbReference type="Pfam" id="PF00041">
    <property type="entry name" value="fn3"/>
    <property type="match status" value="3"/>
</dbReference>
<dbReference type="Ensembl" id="ENSCCRT00000084853.2">
    <property type="protein sequence ID" value="ENSCCRP00000078223.2"/>
    <property type="gene ID" value="ENSCCRG00000042350.2"/>
</dbReference>
<feature type="domain" description="Fibronectin type-III" evidence="2">
    <location>
        <begin position="3542"/>
        <end position="3634"/>
    </location>
</feature>
<proteinExistence type="predicted"/>
<feature type="domain" description="Fibronectin type-III" evidence="2">
    <location>
        <begin position="202"/>
        <end position="292"/>
    </location>
</feature>
<feature type="domain" description="Fibronectin type-III" evidence="2">
    <location>
        <begin position="2654"/>
        <end position="2740"/>
    </location>
</feature>
<feature type="domain" description="Fibronectin type-III" evidence="2">
    <location>
        <begin position="3176"/>
        <end position="3262"/>
    </location>
</feature>
<dbReference type="Gene3D" id="2.60.40.10">
    <property type="entry name" value="Immunoglobulins"/>
    <property type="match status" value="29"/>
</dbReference>
<dbReference type="PANTHER" id="PTHR47135">
    <property type="entry name" value="FIBRONECTIN TYPE III DOMAIN-CONTAINING PROTEIN 7"/>
    <property type="match status" value="1"/>
</dbReference>
<dbReference type="InterPro" id="IPR013783">
    <property type="entry name" value="Ig-like_fold"/>
</dbReference>
<organism evidence="3 4">
    <name type="scientific">Cyprinus carpio carpio</name>
    <dbReference type="NCBI Taxonomy" id="630221"/>
    <lineage>
        <taxon>Eukaryota</taxon>
        <taxon>Metazoa</taxon>
        <taxon>Chordata</taxon>
        <taxon>Craniata</taxon>
        <taxon>Vertebrata</taxon>
        <taxon>Euteleostomi</taxon>
        <taxon>Actinopterygii</taxon>
        <taxon>Neopterygii</taxon>
        <taxon>Teleostei</taxon>
        <taxon>Ostariophysi</taxon>
        <taxon>Cypriniformes</taxon>
        <taxon>Cyprinidae</taxon>
        <taxon>Cyprininae</taxon>
        <taxon>Cyprinus</taxon>
    </lineage>
</organism>
<evidence type="ECO:0000313" key="4">
    <source>
        <dbReference type="Proteomes" id="UP001108240"/>
    </source>
</evidence>
<dbReference type="GeneTree" id="ENSGT00940000157064"/>
<dbReference type="Proteomes" id="UP001108240">
    <property type="component" value="Unplaced"/>
</dbReference>
<feature type="domain" description="Fibronectin type-III" evidence="2">
    <location>
        <begin position="1344"/>
        <end position="1430"/>
    </location>
</feature>
<feature type="chain" id="PRO_5039901488" description="Fibronectin type-III domain-containing protein" evidence="1">
    <location>
        <begin position="24"/>
        <end position="3635"/>
    </location>
</feature>
<dbReference type="PANTHER" id="PTHR47135:SF3">
    <property type="entry name" value="FIBRONECTIN TYPE-III DOMAIN-CONTAINING PROTEIN"/>
    <property type="match status" value="1"/>
</dbReference>
<feature type="domain" description="Fibronectin type-III" evidence="2">
    <location>
        <begin position="1431"/>
        <end position="1518"/>
    </location>
</feature>
<feature type="domain" description="Fibronectin type-III" evidence="2">
    <location>
        <begin position="1082"/>
        <end position="1168"/>
    </location>
</feature>
<feature type="domain" description="Fibronectin type-III" evidence="2">
    <location>
        <begin position="112"/>
        <end position="201"/>
    </location>
</feature>
<feature type="domain" description="Fibronectin type-III" evidence="2">
    <location>
        <begin position="1254"/>
        <end position="1343"/>
    </location>
</feature>
<dbReference type="CDD" id="cd00063">
    <property type="entry name" value="FN3"/>
    <property type="match status" value="12"/>
</dbReference>
<dbReference type="SUPFAM" id="SSF49265">
    <property type="entry name" value="Fibronectin type III"/>
    <property type="match status" value="25"/>
</dbReference>
<feature type="domain" description="Fibronectin type-III" evidence="2">
    <location>
        <begin position="2044"/>
        <end position="2129"/>
    </location>
</feature>
<feature type="domain" description="Fibronectin type-III" evidence="2">
    <location>
        <begin position="2217"/>
        <end position="2303"/>
    </location>
</feature>
<feature type="domain" description="Fibronectin type-III" evidence="2">
    <location>
        <begin position="908"/>
        <end position="994"/>
    </location>
</feature>
<dbReference type="InterPro" id="IPR036116">
    <property type="entry name" value="FN3_sf"/>
</dbReference>
<feature type="domain" description="Fibronectin type-III" evidence="2">
    <location>
        <begin position="559"/>
        <end position="645"/>
    </location>
</feature>
<feature type="domain" description="Fibronectin type-III" evidence="2">
    <location>
        <begin position="1780"/>
        <end position="1866"/>
    </location>
</feature>
<dbReference type="InterPro" id="IPR015373">
    <property type="entry name" value="Interferon/interleukin_rcp_dom"/>
</dbReference>
<dbReference type="InterPro" id="IPR003961">
    <property type="entry name" value="FN3_dom"/>
</dbReference>
<sequence>MRVLETLGVVVLVTLTQILTVQAQECTIVSISSPTASSLLVQWTRLQGITNYILDLRVVNESNTSPVVASVPGSMSMKEVFGLKTGTWYRVVLKAFVNYSPVCSDTRLGLTAPWTSQIIYSKALSSTAISLEWDWVQTAQQYFLLINSTVTGEHYNLSLTNNNVVVGNLRPATTYDCYVVTSNAGGLGARSRIRTVTTLIQPPAVITVLQMGPQSAQISWQPVDKVLVYQVTVKNWNSLNTTIYSNTVFGTTLNVQNILPCSSYQISVSSLNALLEPGEPRQVNYTTNTLGPVTSVSVSYTCASGSAVVSWTAVFGATTYRATATSRSGAVLSCTSSTTECQIRNLACGENYIVRVTTLSDNCESTGNATTSFQTVPCAPSDLMLYRECSSNVIVFSWAPNNYSAYYYARGVDSTGKVMECMTTETSCFFTDTTCGRLYNFTVSGSSSSVREQCSTATSSSMQIRTAPCHARNMRPSTDCQTGLMTSSWEGAAGALRYTVEAFGNRGNQSHYMCSSLTQSCTISDINCGESLTMIITASDNECSSVLSLGEVGQTAPCVPQDVSALMECGSDSISLTWDPSLGAFLYFAMVVDQFGTAHTCTSSDTKCKFSGLHCGSIYNASVIASNAICNSSVSESISVETAPCPPGSVEALLDCQENQALVSWLGPRSMISFTATMEDQVGGLLSCSTTANSCRIPNLKCGQVYDISVIYHDGICPSMPSHAIQMKSVPCGPTNVRAEVQCPSGVLSLSWNRTEDAEGYITTIVSETSRELVFCNSTLPSCNVSSLQCGTSYSVQVKSYNGSCVSMPSLPLVVTEVPCVPTNVTARRTCGSSTVEVSWSASRGAQSYVAVAVGDDRHRTKCSSNTTTCSIPDLHCSSVYSISVVAVDGNCSSWESQSVTLHTVPCPPTDVQSTMNCSTNSATLSWTASANAVSYRGRALGTDGHTVTCDARTPGCQLNGLHCGQEYVFVITASDGSCESPDSVKNRHATAPCPPTQVSIRSSCDSDTVSVSWKTSQGSVSYMAVADNSEGHRVTCNTSDLACDITGLQCGQTYQIYVSGVDGDCIGSRSEVHILETAPCVPQNVQTILECQSTVLNVTWQQKGQARRYHTTVRSSDGQVLGCDSNTTFCQVPNILCGLTYSVTVVAYSQTCNSSQSSVQHITSAPCPPDAIFAVLDCDLNTVSVSWDSSVDGVLYIAQAFYSNNNNGYYMCNTTETSCDITVTCGMDYNVSVVPLRDGCTGENSPVQYITAAPCSPLMLDVEMDCLSDSAWLTWEESAGAELYIATATDSDGFEYQCNSTEGQCTVEQLQCGRFYNFSVTASNSQCDSPMSNTLRSETAPCPPQNVITAVGCDTGTVSVLWDESVGALSYTATLERTDGETTCCTASSTSCEVTSLPCGQMYVLTVTAEGRTCNSSQSLEVIIRSVPCIPESLVSSTSCSDNVVTMSWVSNEAGELYTVQAFSADGLFSDSCSGFGQSCDLTSLMCGVPYTATVIAQDSVCTSAPSQAASIRTVPCVPDHVTANVSCQGNDLSVFWEESAGADLYTAVLEDSNSQFTSCQSMNHTTCTVNRLVCGQTYRVSVTASDGYCDSLPSAVTEVISAPCTARNIRALIDCQSGVAILSWQSGTGATQFTATAVSESGHVLSCENNKTNCELTGLACGESYNITVLAEGQTCNSTATMSGRLNTGPCAPQNIEVQYSLSIGQLSWDRSTGASMYTAQAATDLGSVLSCSTSDTSCALYNVSCSQTYDITVTAHNNVCRGAAVSASTTLNTEPCPPQNVQTHLNCASDVGTVSWEESLGAVAYVAFLEGRNGHSLSCSTTSSSCSVTGLICGTLYSTQVRAIGETYNSTDSETVLFTSASCLPDSSSVTVDMNCENATALFRWAWSGGAASYELTAISDNGYIASCISQENFCNISELACGQTYTVRLTAISDECQVTQETGVTFQTRPCAPLHVNVDLQCNPSTAVVTWEERDDVLYYLVSANLSTGEADKVCNSTTDSCEMSGLQCGVEYAFTITAYSRHCHSDASSTAHITTEPCQPSQPAVIGSCDNNTVLLNWSHSRGASSYTVHITSNLGFADSFQTSESTLTVELLCGQTYTFTTLGENDVCESIPSNPAHFTTAPCVPYHIETYAECENNLGAVSWAGSDGADFYTAIAVGQDGHTHVCLTNTTFCVWEELHCGEIYFVQVTANAQICNSGSSDGTVIHMAPCVPQELVSSFDCDMRVASLTWEASENAEMYLVSAESDSGHRVELSTNTTSAQFSEFNCGQPYYLTVQAVGNVCRSHPSNASVLQTEPCTPAAVVGFMDCISNIATVSWVLAEGAEYYTATVHGPDGPSETCMSSSSSCGMPKLSCGETYNVSVIASSRKCNSTPSALSSLNSVPCVPKDVSVVLDCDTAEAHVSWNASIGALKYVAYAWSRTFNFMSCETSGPVTHCSLSDLICGDNYTVQVIAVGDECSSLPSQAENFRTVPCAPEVTATHLECNTDSVLLQWTPTDGSISYTADARTLEGLVSTCSSNSTNCELRGLACGQTYNVTMVSYDGHCHSMPGTALAVASVPCPPENVESNLLCSSNSAHVQWNPGSGAESFEVHAISTGGQMTGCDSTNRSCVLPNLVCGSIYNVSVLAIGHQCNVSRSEITTLHSVPCVPNHIQANLSCGSGVVDVSWQPSQGALSYTAVAQGSGGFASSCNSSSTTCEFSNLLCGLTYSISVTASDRVCTSAPSNSVQLDTVPCEPHGIVAQMECSSHTGVVSWEQGDHVASYLVQASSPDGHQTYCSSPTTSCRLASLHCGQAYNLTLTAQDSHCNSHNAFSQLHSVPCAPTNVQTSLVCLSNSVAVMWQSASGALSYQAEGITVGGTHMTNCNSSVTHCNLEHLLCGETYNVSVLSVDHTCSSEESLFTQVQTAPCPPQTVDVVVNCSAGSMTVTWPANPEAQSFHVRAETSGGAFLSCDSTSTSCSISGLPCGQLYSVTVTSVRGGCESQRSTAVNVTSAPCVPQGEIGNLDCVTNSAWVTWLQAKGAESYSVLAVERGGTNSSCSATDLHCNVPDLLCGATYTFHITAVNSFCKSAPGNAFQIQTAPCALTSITAHTDCYSSHITVSWQLNDGSSFYVATAEGHDQSILMCNSTGTSCDLSRAKCGMQYTIIISGSSDKCSSLRSPPLKMHTAPCAPQNITVNAVCDSNGMTAAWSPSLGAESYSLTASSRDGDVRTCRSTTNNCTLLHLHCGQIYDVSITASAGNCTSMASQQVTFYSVPCEPQNMTVEVQCDTGTATLSWVEGQGSLQYFTMAQTMDGHTLHCDTTSTSCSIPGLTCGTLYNFSALASDGACNSSLTVPVQRGAVPCPPVTVRVRTHLMVDATLVRVSWKFVYCPDVTYLVRVTGNIQGNPESLMDVSSYWTDTNYFEFPVPCSSSYSVTVFAQNSAGVSRPSQAVTGVTEPCPPMNVTFRGDSSSATVAWRSSALTTGYRVYQLSSDGRVPVCLTSNLSCEVSGLQASNVAVTAWNSAGESLASRVASGQTLNRRKRNVEFAKIYASLTPEELAVPQARVAVTGQSLQVEWPGVTGAESYTLIVYEDSEEQPKEVVSLYRTEIATVTDLEPATRYCIIMSAKNNNIQSTYSQPVCVTTDASE</sequence>
<dbReference type="SMART" id="SM00060">
    <property type="entry name" value="FN3"/>
    <property type="match status" value="30"/>
</dbReference>
<keyword evidence="4" id="KW-1185">Reference proteome</keyword>
<feature type="signal peptide" evidence="1">
    <location>
        <begin position="1"/>
        <end position="23"/>
    </location>
</feature>
<protein>
    <recommendedName>
        <fullName evidence="2">Fibronectin type-III domain-containing protein</fullName>
    </recommendedName>
</protein>
<feature type="domain" description="Fibronectin type-III" evidence="2">
    <location>
        <begin position="2391"/>
        <end position="2479"/>
    </location>
</feature>
<feature type="domain" description="Fibronectin type-III" evidence="2">
    <location>
        <begin position="2915"/>
        <end position="3001"/>
    </location>
</feature>
<reference evidence="3" key="2">
    <citation type="submission" date="2025-09" db="UniProtKB">
        <authorList>
            <consortium name="Ensembl"/>
        </authorList>
    </citation>
    <scope>IDENTIFICATION</scope>
</reference>
<evidence type="ECO:0000256" key="1">
    <source>
        <dbReference type="SAM" id="SignalP"/>
    </source>
</evidence>
<feature type="domain" description="Fibronectin type-III" evidence="2">
    <location>
        <begin position="1519"/>
        <end position="1606"/>
    </location>
</feature>
<feature type="domain" description="Fibronectin type-III" evidence="2">
    <location>
        <begin position="995"/>
        <end position="1081"/>
    </location>
</feature>
<name>A0A8C1EJZ3_CYPCA</name>
<feature type="domain" description="Fibronectin type-III" evidence="2">
    <location>
        <begin position="3350"/>
        <end position="3445"/>
    </location>
</feature>
<feature type="domain" description="Fibronectin type-III" evidence="2">
    <location>
        <begin position="379"/>
        <end position="469"/>
    </location>
</feature>
<feature type="domain" description="Fibronectin type-III" evidence="2">
    <location>
        <begin position="733"/>
        <end position="820"/>
    </location>
</feature>
<reference evidence="3" key="1">
    <citation type="submission" date="2025-08" db="UniProtKB">
        <authorList>
            <consortium name="Ensembl"/>
        </authorList>
    </citation>
    <scope>IDENTIFICATION</scope>
</reference>
<dbReference type="Pfam" id="PF09294">
    <property type="entry name" value="Interfer-bind"/>
    <property type="match status" value="1"/>
</dbReference>